<evidence type="ECO:0000259" key="8">
    <source>
        <dbReference type="Pfam" id="PF23299"/>
    </source>
</evidence>
<keyword evidence="2" id="KW-0479">Metal-binding</keyword>
<dbReference type="InterPro" id="IPR055508">
    <property type="entry name" value="DUF7081"/>
</dbReference>
<feature type="compositionally biased region" description="Polar residues" evidence="6">
    <location>
        <begin position="7"/>
        <end position="18"/>
    </location>
</feature>
<evidence type="ECO:0000256" key="2">
    <source>
        <dbReference type="ARBA" id="ARBA00022723"/>
    </source>
</evidence>
<dbReference type="EMBL" id="CM017874">
    <property type="protein sequence ID" value="KAG1333983.1"/>
    <property type="molecule type" value="Genomic_DNA"/>
</dbReference>
<dbReference type="GO" id="GO:0008270">
    <property type="term" value="F:zinc ion binding"/>
    <property type="evidence" value="ECO:0007669"/>
    <property type="project" value="UniProtKB-KW"/>
</dbReference>
<evidence type="ECO:0000313" key="10">
    <source>
        <dbReference type="EMBL" id="KAG1333983.1"/>
    </source>
</evidence>
<accession>A0A8K0I1J8</accession>
<gene>
    <name evidence="10" type="ORF">COCNU_03G001020</name>
</gene>
<proteinExistence type="predicted"/>
<reference evidence="10" key="2">
    <citation type="submission" date="2019-07" db="EMBL/GenBank/DDBJ databases">
        <authorList>
            <person name="Yang Y."/>
            <person name="Bocs S."/>
            <person name="Baudouin L."/>
        </authorList>
    </citation>
    <scope>NUCLEOTIDE SEQUENCE</scope>
    <source>
        <tissue evidence="10">Spear leaf of Hainan Tall coconut</tissue>
    </source>
</reference>
<organism evidence="10 11">
    <name type="scientific">Cocos nucifera</name>
    <name type="common">Coconut palm</name>
    <dbReference type="NCBI Taxonomy" id="13894"/>
    <lineage>
        <taxon>Eukaryota</taxon>
        <taxon>Viridiplantae</taxon>
        <taxon>Streptophyta</taxon>
        <taxon>Embryophyta</taxon>
        <taxon>Tracheophyta</taxon>
        <taxon>Spermatophyta</taxon>
        <taxon>Magnoliopsida</taxon>
        <taxon>Liliopsida</taxon>
        <taxon>Arecaceae</taxon>
        <taxon>Arecoideae</taxon>
        <taxon>Cocoseae</taxon>
        <taxon>Attaleinae</taxon>
        <taxon>Cocos</taxon>
    </lineage>
</organism>
<evidence type="ECO:0000313" key="11">
    <source>
        <dbReference type="Proteomes" id="UP000797356"/>
    </source>
</evidence>
<dbReference type="AlphaFoldDB" id="A0A8K0I1J8"/>
<evidence type="ECO:0008006" key="12">
    <source>
        <dbReference type="Google" id="ProtNLM"/>
    </source>
</evidence>
<dbReference type="Pfam" id="PF07227">
    <property type="entry name" value="PHD_Oberon"/>
    <property type="match status" value="1"/>
</dbReference>
<keyword evidence="3" id="KW-0863">Zinc-finger</keyword>
<keyword evidence="11" id="KW-1185">Reference proteome</keyword>
<dbReference type="PANTHER" id="PTHR33345">
    <property type="entry name" value="ADAPTER PROTEIN, PUTATIVE-RELATED"/>
    <property type="match status" value="1"/>
</dbReference>
<comment type="caution">
    <text evidence="10">The sequence shown here is derived from an EMBL/GenBank/DDBJ whole genome shotgun (WGS) entry which is preliminary data.</text>
</comment>
<evidence type="ECO:0000256" key="4">
    <source>
        <dbReference type="ARBA" id="ARBA00022833"/>
    </source>
</evidence>
<dbReference type="InterPro" id="IPR056034">
    <property type="entry name" value="DUF7615"/>
</dbReference>
<dbReference type="InterPro" id="IPR032881">
    <property type="entry name" value="Oberon-like_PHD"/>
</dbReference>
<evidence type="ECO:0000256" key="5">
    <source>
        <dbReference type="ARBA" id="ARBA00023242"/>
    </source>
</evidence>
<feature type="domain" description="Oberon-like PHD finger" evidence="7">
    <location>
        <begin position="382"/>
        <end position="514"/>
    </location>
</feature>
<reference evidence="10" key="1">
    <citation type="journal article" date="2017" name="Gigascience">
        <title>The genome draft of coconut (Cocos nucifera).</title>
        <authorList>
            <person name="Xiao Y."/>
            <person name="Xu P."/>
            <person name="Fan H."/>
            <person name="Baudouin L."/>
            <person name="Xia W."/>
            <person name="Bocs S."/>
            <person name="Xu J."/>
            <person name="Li Q."/>
            <person name="Guo A."/>
            <person name="Zhou L."/>
            <person name="Li J."/>
            <person name="Wu Y."/>
            <person name="Ma Z."/>
            <person name="Armero A."/>
            <person name="Issali A.E."/>
            <person name="Liu N."/>
            <person name="Peng M."/>
            <person name="Yang Y."/>
        </authorList>
    </citation>
    <scope>NUCLEOTIDE SEQUENCE</scope>
    <source>
        <tissue evidence="10">Spear leaf of Hainan Tall coconut</tissue>
    </source>
</reference>
<dbReference type="GO" id="GO:0005634">
    <property type="term" value="C:nucleus"/>
    <property type="evidence" value="ECO:0007669"/>
    <property type="project" value="UniProtKB-SubCell"/>
</dbReference>
<dbReference type="Proteomes" id="UP000797356">
    <property type="component" value="Chromosome 3"/>
</dbReference>
<dbReference type="OrthoDB" id="1145453at2759"/>
<evidence type="ECO:0000259" key="7">
    <source>
        <dbReference type="Pfam" id="PF07227"/>
    </source>
</evidence>
<protein>
    <recommendedName>
        <fullName evidence="12">Protein OBERON 1</fullName>
    </recommendedName>
</protein>
<evidence type="ECO:0000259" key="9">
    <source>
        <dbReference type="Pfam" id="PF24590"/>
    </source>
</evidence>
<evidence type="ECO:0000256" key="3">
    <source>
        <dbReference type="ARBA" id="ARBA00022771"/>
    </source>
</evidence>
<feature type="domain" description="DUF7081" evidence="8">
    <location>
        <begin position="249"/>
        <end position="340"/>
    </location>
</feature>
<sequence>MEGDLSEGSNCQTPSSNGKLLVATPVAGGSSGEGLPYAPEDWPHPGDKWRWKVGNRKTASGHWVDRYLYPPAHFPKATGNKSGFPSKSSLEEYIRKEFPHKDVDSFFASFIWRVPCAGHIPRKGTDKNLYIHASPNSVDVSECSGSVSEIWVGGCKAGNKMCKLQDKELSTGLQAKDCDICCSEYGFCRDCCCILCCKTVDWGGELIECFRVPQYQLIFGRNKSMEGDLSEGSNCQTPSSNGKLLVATPVAGGSSGEGLPYAPEDWPHPGDKWRWKVGNRKTASGHWVDRYLYPPAHFPKATGNKSGFPSKSSLEEYIRKEFPHKDVDSFFASFIWRVPCAGHIPRKGTDKNLYIHASPNSVDVSECSGSVSEIWVGGCKAGNKMCKLQDKELSTGLQAKDCDICCSEYGFCRDCCCILCCKTVDWVHGAYSFIRCEAIVDENLICGHVAHIECALRSYMCGTVGGTIGLDVEYYCRRCDNKTDLISHVTKLITTCESLDSRDDIEKILNLGFCILRGSEQMGVKSLQNQIGLILLKLKQGVPLGEIWKMEDSISMPIAGDTSHLGNEITILGAPDITRYKINEGFKEEVELLQKNDAVDGRGQLSVYITSDYDDVSVKLEDDIDKTLRELKSSQELDCRIVEQKLYDQKDYLLSLYRQLDSERSALANPISILPNGGDCDNLLANVLDRVDQIRHEEEKLRNIMKIAKGFGETNKSILHEHFGLVPDS</sequence>
<keyword evidence="5" id="KW-0539">Nucleus</keyword>
<name>A0A8K0I1J8_COCNU</name>
<evidence type="ECO:0000256" key="1">
    <source>
        <dbReference type="ARBA" id="ARBA00004123"/>
    </source>
</evidence>
<comment type="subcellular location">
    <subcellularLocation>
        <location evidence="1">Nucleus</location>
    </subcellularLocation>
</comment>
<keyword evidence="4" id="KW-0862">Zinc</keyword>
<feature type="region of interest" description="Disordered" evidence="6">
    <location>
        <begin position="1"/>
        <end position="39"/>
    </location>
</feature>
<dbReference type="PANTHER" id="PTHR33345:SF6">
    <property type="entry name" value="OS03G0747200 PROTEIN"/>
    <property type="match status" value="1"/>
</dbReference>
<dbReference type="Pfam" id="PF23299">
    <property type="entry name" value="DUF7081"/>
    <property type="match status" value="2"/>
</dbReference>
<evidence type="ECO:0000256" key="6">
    <source>
        <dbReference type="SAM" id="MobiDB-lite"/>
    </source>
</evidence>
<dbReference type="Pfam" id="PF24590">
    <property type="entry name" value="DUF7615"/>
    <property type="match status" value="1"/>
</dbReference>
<feature type="domain" description="DUF7081" evidence="8">
    <location>
        <begin position="25"/>
        <end position="116"/>
    </location>
</feature>
<feature type="domain" description="DUF7615" evidence="9">
    <location>
        <begin position="615"/>
        <end position="722"/>
    </location>
</feature>